<evidence type="ECO:0000256" key="3">
    <source>
        <dbReference type="ARBA" id="ARBA00006130"/>
    </source>
</evidence>
<comment type="subcellular location">
    <subcellularLocation>
        <location evidence="2">Cytoplasm</location>
    </subcellularLocation>
    <subcellularLocation>
        <location evidence="1">Nucleus</location>
    </subcellularLocation>
</comment>
<dbReference type="STRING" id="13333.W1P7X1"/>
<organism evidence="8 9">
    <name type="scientific">Amborella trichopoda</name>
    <dbReference type="NCBI Taxonomy" id="13333"/>
    <lineage>
        <taxon>Eukaryota</taxon>
        <taxon>Viridiplantae</taxon>
        <taxon>Streptophyta</taxon>
        <taxon>Embryophyta</taxon>
        <taxon>Tracheophyta</taxon>
        <taxon>Spermatophyta</taxon>
        <taxon>Magnoliopsida</taxon>
        <taxon>Amborellales</taxon>
        <taxon>Amborellaceae</taxon>
        <taxon>Amborella</taxon>
    </lineage>
</organism>
<evidence type="ECO:0008006" key="10">
    <source>
        <dbReference type="Google" id="ProtNLM"/>
    </source>
</evidence>
<dbReference type="Gramene" id="ERN03085">
    <property type="protein sequence ID" value="ERN03085"/>
    <property type="gene ID" value="AMTR_s00003p00022210"/>
</dbReference>
<feature type="domain" description="Ints3-like C-terminal" evidence="7">
    <location>
        <begin position="1063"/>
        <end position="1262"/>
    </location>
</feature>
<dbReference type="InterPro" id="IPR045334">
    <property type="entry name" value="INTS3"/>
</dbReference>
<protein>
    <recommendedName>
        <fullName evidence="10">Telomere-associated protein Rif1 N-terminal domain-containing protein</fullName>
    </recommendedName>
</protein>
<dbReference type="OMA" id="KGACASM"/>
<dbReference type="eggNOG" id="KOG4262">
    <property type="taxonomic scope" value="Eukaryota"/>
</dbReference>
<dbReference type="PANTHER" id="PTHR13587">
    <property type="entry name" value="INTEGRATOR COMPLEX SUBUNIT 3"/>
    <property type="match status" value="1"/>
</dbReference>
<proteinExistence type="inferred from homology"/>
<dbReference type="InterPro" id="IPR019333">
    <property type="entry name" value="INTS3_N"/>
</dbReference>
<dbReference type="Proteomes" id="UP000017836">
    <property type="component" value="Unassembled WGS sequence"/>
</dbReference>
<evidence type="ECO:0000259" key="7">
    <source>
        <dbReference type="Pfam" id="PF24566"/>
    </source>
</evidence>
<dbReference type="EMBL" id="KI394358">
    <property type="protein sequence ID" value="ERN03085.1"/>
    <property type="molecule type" value="Genomic_DNA"/>
</dbReference>
<evidence type="ECO:0000256" key="1">
    <source>
        <dbReference type="ARBA" id="ARBA00004123"/>
    </source>
</evidence>
<dbReference type="HOGENOM" id="CLU_275889_0_0_1"/>
<keyword evidence="9" id="KW-1185">Reference proteome</keyword>
<dbReference type="OrthoDB" id="2021145at2759"/>
<evidence type="ECO:0000256" key="4">
    <source>
        <dbReference type="ARBA" id="ARBA00022490"/>
    </source>
</evidence>
<comment type="similarity">
    <text evidence="3">Belongs to the Integrator subunit 3 family.</text>
</comment>
<dbReference type="Pfam" id="PF10189">
    <property type="entry name" value="Ints3_N"/>
    <property type="match status" value="1"/>
</dbReference>
<sequence length="1309" mass="146370">MNSKLLQLGPYDADNPLELSIRLAFSKIHPQLKPPFSLKISSPSEYVQLNQALAYAILTQPQLSKVHITHLHTIVTDGYRSFVSLLVKLVSESYRKLFESARAQLIWVFGKLIEVEALGVENLLVSLLRQIISGDFSHESLWLSMELLKVLNQNWGWVLRKQNSMTSALFTYLRLLADHYKFPNPNLVVLKMMEIGFCIRVLRESFHSCMGIGRDLIRLLQDLVLIPEFRDLWKDLISNPSAFNVPEFSDISQIYCLKTPNRYFLLRITPEMETQLRFMLSHVKWGNQIRYQEWFASKFLSKPNRESLICDIIRFICCAHHPPNEVIQSNVISRWAISGWLLKCCKKFHVEANAKLALFYDWFFFDEQFDNIMNIEPAMLLMLNSIHMHIDVTQTLLDFLFLVMDNYDVNRKEIIAQGIYTSLHALVRRGVVHSLEPLLSSSRISPMLREKLKNCYDKTSNGYGNALFNVAKGALGSPRKIASSFESLKTSAMEAGNVACHKTNGFSDGSIDCSNKIIDKPLHPFASAKTNNVDLGSLAQFSDFADPSVEIVDKPKGACASMKSIETDVGKLEKISDFAEPSIKIINKPADPCASAENTEIGACDALFNVAKGAFGTHKIASSFESLKMSTMEAGNVACHKKNGFSNGSIDRSNKIVDKPLHPFASAKTNNVDLGSLAHFSEFADPSVEIVDKPKGACASMKSLETDVGKLDKICDFAEPSIKIINKPADPCASAENKEMGAHSLHHINEVAEPSVKIIDQPADACASYENLEMGMDGSEHLNGFADTSITDTSIKIVEKPADPCPSVENEMMHIGQLENLASSLQEALKDSREKGLHLLEKALTCLATSSHAVVGGEALACQISDAFKSNGYQIFMPIAGPSNACEDDEIKSATALVIREYIITHHEIIQEWMFLWARNGLPVGSRLLSYISRLAHEAQNDPITAKDINSFLEDENQESVEPTPKRHKKIPVKEIDLENSLLLKWHICGYTSFMRSGRKGFASNGTTHTEADNSLASSLVESAFDAYRNFLETYCNKLLLRKLTITYPLLANPNRLPCNARRVDDPALTRSLLSDLKCCFGWKKRNPHIMFENIFSHLADLSTCKKPIVRLLLGISDHAELLNMEFEIGLKRFSVFGDNIEMICHLVKDSLYWEFSEQQKLWGLLVSELLVSTVPKAKLLQELCLAVLDLQLHVVAVRGLFMLLKSLSPSLDLIAAVMSLPHSYGKFAAAVLASWSVSHGSILLGNLEEWLSNTVSAGRSQSVTFINQAAVTGFLDFLDLERRDSLSFMAENVFDMRTHLLNLLDRLR</sequence>
<evidence type="ECO:0000313" key="8">
    <source>
        <dbReference type="EMBL" id="ERN03085.1"/>
    </source>
</evidence>
<dbReference type="GO" id="GO:0005737">
    <property type="term" value="C:cytoplasm"/>
    <property type="evidence" value="ECO:0000318"/>
    <property type="project" value="GO_Central"/>
</dbReference>
<gene>
    <name evidence="8" type="ORF">AMTR_s00003p00022210</name>
</gene>
<reference evidence="9" key="1">
    <citation type="journal article" date="2013" name="Science">
        <title>The Amborella genome and the evolution of flowering plants.</title>
        <authorList>
            <consortium name="Amborella Genome Project"/>
        </authorList>
    </citation>
    <scope>NUCLEOTIDE SEQUENCE [LARGE SCALE GENOMIC DNA]</scope>
</reference>
<evidence type="ECO:0000256" key="5">
    <source>
        <dbReference type="ARBA" id="ARBA00023242"/>
    </source>
</evidence>
<dbReference type="InterPro" id="IPR056518">
    <property type="entry name" value="HEAT_Ints3_C"/>
</dbReference>
<evidence type="ECO:0000313" key="9">
    <source>
        <dbReference type="Proteomes" id="UP000017836"/>
    </source>
</evidence>
<feature type="domain" description="Integrator complex subunit 3 N-terminal" evidence="6">
    <location>
        <begin position="45"/>
        <end position="454"/>
    </location>
</feature>
<accession>W1P7X1</accession>
<dbReference type="PANTHER" id="PTHR13587:SF7">
    <property type="entry name" value="INTEGRATOR COMPLEX SUBUNIT 3"/>
    <property type="match status" value="1"/>
</dbReference>
<dbReference type="GO" id="GO:0005634">
    <property type="term" value="C:nucleus"/>
    <property type="evidence" value="ECO:0007669"/>
    <property type="project" value="UniProtKB-SubCell"/>
</dbReference>
<evidence type="ECO:0000256" key="2">
    <source>
        <dbReference type="ARBA" id="ARBA00004496"/>
    </source>
</evidence>
<evidence type="ECO:0000259" key="6">
    <source>
        <dbReference type="Pfam" id="PF10189"/>
    </source>
</evidence>
<name>W1P7X1_AMBTC</name>
<keyword evidence="5" id="KW-0539">Nucleus</keyword>
<dbReference type="Pfam" id="PF24566">
    <property type="entry name" value="HEAT_Ints3_C"/>
    <property type="match status" value="1"/>
</dbReference>
<keyword evidence="4" id="KW-0963">Cytoplasm</keyword>